<dbReference type="GO" id="GO:0008154">
    <property type="term" value="P:actin polymerization or depolymerization"/>
    <property type="evidence" value="ECO:0007669"/>
    <property type="project" value="TreeGrafter"/>
</dbReference>
<keyword evidence="9" id="KW-0966">Cell projection</keyword>
<sequence>MSSETSSLLQLFCPSICQARASVMIYDDASKKWVPIKPGQQGFSRINIYHNTANNTFRVVGVKLQDQQVVINYSIVKGLKYNQATPTFHQWRDARQVYGLNFASKEEATTFSNAMLFALNVLSSPDSGGPVVQRQNGPSSEENEAQRRMMEQHQMQQAHKERERRTSGSGPPVSAGHPAMLSVAPPTAVPSPAPPPPPGPPPPMAVPPPMPPPLPVGGGPPGGPAGPPQPSGLAAALAGAKLRKVQREILNYTDGTTTRPCRFFLISSLLTIYFYIFIDAVKKPWERSNSAEKSSLVSRVRPIGSTSESDSEFDRMKQEILDEVVRELHKVKDEIIHAIRQELGRITTS</sequence>
<keyword evidence="8" id="KW-0206">Cytoskeleton</keyword>
<dbReference type="Ensembl" id="ENSPMGT00000023873.1">
    <property type="protein sequence ID" value="ENSPMGP00000022415.1"/>
    <property type="gene ID" value="ENSPMGG00000018131.1"/>
</dbReference>
<evidence type="ECO:0000256" key="1">
    <source>
        <dbReference type="ARBA" id="ARBA00004510"/>
    </source>
</evidence>
<feature type="compositionally biased region" description="Pro residues" evidence="11">
    <location>
        <begin position="221"/>
        <end position="230"/>
    </location>
</feature>
<evidence type="ECO:0000256" key="7">
    <source>
        <dbReference type="ARBA" id="ARBA00023203"/>
    </source>
</evidence>
<dbReference type="CDD" id="cd01207">
    <property type="entry name" value="EVH1_Ena_VASP-like"/>
    <property type="match status" value="1"/>
</dbReference>
<dbReference type="GO" id="GO:0005737">
    <property type="term" value="C:cytoplasm"/>
    <property type="evidence" value="ECO:0007669"/>
    <property type="project" value="UniProtKB-ARBA"/>
</dbReference>
<evidence type="ECO:0000256" key="10">
    <source>
        <dbReference type="ARBA" id="ARBA00033193"/>
    </source>
</evidence>
<evidence type="ECO:0000256" key="11">
    <source>
        <dbReference type="SAM" id="MobiDB-lite"/>
    </source>
</evidence>
<dbReference type="InterPro" id="IPR000697">
    <property type="entry name" value="WH1/EVH1_dom"/>
</dbReference>
<evidence type="ECO:0000259" key="12">
    <source>
        <dbReference type="PROSITE" id="PS50229"/>
    </source>
</evidence>
<comment type="similarity">
    <text evidence="3">Belongs to the Ena/VASP family.</text>
</comment>
<dbReference type="PANTHER" id="PTHR11202">
    <property type="entry name" value="SPROUTY-RELATED, EVH1 DOMAIN-CONTAINING PROTEIN FAMILY MEMBER"/>
    <property type="match status" value="1"/>
</dbReference>
<reference evidence="13" key="1">
    <citation type="submission" date="2025-08" db="UniProtKB">
        <authorList>
            <consortium name="Ensembl"/>
        </authorList>
    </citation>
    <scope>IDENTIFICATION</scope>
</reference>
<keyword evidence="6" id="KW-0729">SH3-binding</keyword>
<evidence type="ECO:0000256" key="3">
    <source>
        <dbReference type="ARBA" id="ARBA00009785"/>
    </source>
</evidence>
<evidence type="ECO:0000256" key="2">
    <source>
        <dbReference type="ARBA" id="ARBA00004529"/>
    </source>
</evidence>
<proteinExistence type="inferred from homology"/>
<dbReference type="FunFam" id="2.30.29.30:FF:000071">
    <property type="entry name" value="Enah/Vasp-like, isoform CRA_a"/>
    <property type="match status" value="1"/>
</dbReference>
<accession>A0A3B4B0A3</accession>
<dbReference type="STRING" id="409849.ENSPMGP00000022415"/>
<feature type="region of interest" description="Disordered" evidence="11">
    <location>
        <begin position="126"/>
        <end position="233"/>
    </location>
</feature>
<dbReference type="PANTHER" id="PTHR11202:SF4">
    <property type="entry name" value="ENA_VASP-LIKE PROTEIN"/>
    <property type="match status" value="1"/>
</dbReference>
<evidence type="ECO:0000256" key="6">
    <source>
        <dbReference type="ARBA" id="ARBA00023036"/>
    </source>
</evidence>
<keyword evidence="5" id="KW-0963">Cytoplasm</keyword>
<dbReference type="GO" id="GO:0005522">
    <property type="term" value="F:profilin binding"/>
    <property type="evidence" value="ECO:0007669"/>
    <property type="project" value="TreeGrafter"/>
</dbReference>
<evidence type="ECO:0000313" key="14">
    <source>
        <dbReference type="Proteomes" id="UP000261520"/>
    </source>
</evidence>
<dbReference type="Pfam" id="PF00568">
    <property type="entry name" value="WH1"/>
    <property type="match status" value="1"/>
</dbReference>
<dbReference type="InterPro" id="IPR014885">
    <property type="entry name" value="VASP_tetra"/>
</dbReference>
<dbReference type="GO" id="GO:0030838">
    <property type="term" value="P:positive regulation of actin filament polymerization"/>
    <property type="evidence" value="ECO:0007669"/>
    <property type="project" value="TreeGrafter"/>
</dbReference>
<dbReference type="SMART" id="SM00461">
    <property type="entry name" value="WH1"/>
    <property type="match status" value="1"/>
</dbReference>
<evidence type="ECO:0000313" key="13">
    <source>
        <dbReference type="Ensembl" id="ENSPMGP00000022415.1"/>
    </source>
</evidence>
<dbReference type="GO" id="GO:0001725">
    <property type="term" value="C:stress fiber"/>
    <property type="evidence" value="ECO:0007669"/>
    <property type="project" value="UniProtKB-SubCell"/>
</dbReference>
<dbReference type="Pfam" id="PF08776">
    <property type="entry name" value="VASP_tetra"/>
    <property type="match status" value="1"/>
</dbReference>
<feature type="compositionally biased region" description="Pro residues" evidence="11">
    <location>
        <begin position="187"/>
        <end position="215"/>
    </location>
</feature>
<dbReference type="Proteomes" id="UP000261520">
    <property type="component" value="Unplaced"/>
</dbReference>
<evidence type="ECO:0000256" key="4">
    <source>
        <dbReference type="ARBA" id="ARBA00017156"/>
    </source>
</evidence>
<dbReference type="Gene3D" id="1.20.5.1160">
    <property type="entry name" value="Vasodilator-stimulated phosphoprotein"/>
    <property type="match status" value="1"/>
</dbReference>
<dbReference type="PROSITE" id="PS50229">
    <property type="entry name" value="WH1"/>
    <property type="match status" value="1"/>
</dbReference>
<dbReference type="SUPFAM" id="SSF50729">
    <property type="entry name" value="PH domain-like"/>
    <property type="match status" value="1"/>
</dbReference>
<name>A0A3B4B0A3_9GOBI</name>
<feature type="domain" description="WH1" evidence="12">
    <location>
        <begin position="8"/>
        <end position="122"/>
    </location>
</feature>
<organism evidence="13 14">
    <name type="scientific">Periophthalmus magnuspinnatus</name>
    <dbReference type="NCBI Taxonomy" id="409849"/>
    <lineage>
        <taxon>Eukaryota</taxon>
        <taxon>Metazoa</taxon>
        <taxon>Chordata</taxon>
        <taxon>Craniata</taxon>
        <taxon>Vertebrata</taxon>
        <taxon>Euteleostomi</taxon>
        <taxon>Actinopterygii</taxon>
        <taxon>Neopterygii</taxon>
        <taxon>Teleostei</taxon>
        <taxon>Neoteleostei</taxon>
        <taxon>Acanthomorphata</taxon>
        <taxon>Gobiaria</taxon>
        <taxon>Gobiiformes</taxon>
        <taxon>Gobioidei</taxon>
        <taxon>Gobiidae</taxon>
        <taxon>Oxudercinae</taxon>
        <taxon>Periophthalmus</taxon>
    </lineage>
</organism>
<keyword evidence="7" id="KW-0009">Actin-binding</keyword>
<comment type="subcellular location">
    <subcellularLocation>
        <location evidence="1">Cell projection</location>
        <location evidence="1">Lamellipodium</location>
    </subcellularLocation>
    <subcellularLocation>
        <location evidence="2">Cytoplasm</location>
        <location evidence="2">Cytoskeleton</location>
        <location evidence="2">Stress fiber</location>
    </subcellularLocation>
</comment>
<dbReference type="InterPro" id="IPR038023">
    <property type="entry name" value="VASP_sf"/>
</dbReference>
<evidence type="ECO:0000256" key="8">
    <source>
        <dbReference type="ARBA" id="ARBA00023212"/>
    </source>
</evidence>
<dbReference type="Gene3D" id="2.30.29.30">
    <property type="entry name" value="Pleckstrin-homology domain (PH domain)/Phosphotyrosine-binding domain (PTB)"/>
    <property type="match status" value="1"/>
</dbReference>
<dbReference type="GO" id="GO:0030027">
    <property type="term" value="C:lamellipodium"/>
    <property type="evidence" value="ECO:0007669"/>
    <property type="project" value="UniProtKB-SubCell"/>
</dbReference>
<dbReference type="AlphaFoldDB" id="A0A3B4B0A3"/>
<dbReference type="SUPFAM" id="SSF118370">
    <property type="entry name" value="Vasodilator-stimulated phosphoprotein, VASP, tetramerisation domain"/>
    <property type="match status" value="1"/>
</dbReference>
<protein>
    <recommendedName>
        <fullName evidence="4">Ena/VASP-like protein</fullName>
    </recommendedName>
    <alternativeName>
        <fullName evidence="10">Ena/vasodilator-stimulated phosphoprotein-like</fullName>
    </alternativeName>
</protein>
<dbReference type="GO" id="GO:0017124">
    <property type="term" value="F:SH3 domain binding"/>
    <property type="evidence" value="ECO:0007669"/>
    <property type="project" value="UniProtKB-KW"/>
</dbReference>
<evidence type="ECO:0000256" key="5">
    <source>
        <dbReference type="ARBA" id="ARBA00022490"/>
    </source>
</evidence>
<dbReference type="InterPro" id="IPR011993">
    <property type="entry name" value="PH-like_dom_sf"/>
</dbReference>
<reference evidence="13" key="2">
    <citation type="submission" date="2025-09" db="UniProtKB">
        <authorList>
            <consortium name="Ensembl"/>
        </authorList>
    </citation>
    <scope>IDENTIFICATION</scope>
</reference>
<evidence type="ECO:0000256" key="9">
    <source>
        <dbReference type="ARBA" id="ARBA00023273"/>
    </source>
</evidence>
<keyword evidence="14" id="KW-1185">Reference proteome</keyword>
<dbReference type="GO" id="GO:0003779">
    <property type="term" value="F:actin binding"/>
    <property type="evidence" value="ECO:0007669"/>
    <property type="project" value="UniProtKB-KW"/>
</dbReference>